<dbReference type="EMBL" id="LSRX01000980">
    <property type="protein sequence ID" value="OLP85385.1"/>
    <property type="molecule type" value="Genomic_DNA"/>
</dbReference>
<proteinExistence type="predicted"/>
<comment type="caution">
    <text evidence="2">The sequence shown here is derived from an EMBL/GenBank/DDBJ whole genome shotgun (WGS) entry which is preliminary data.</text>
</comment>
<feature type="region of interest" description="Disordered" evidence="1">
    <location>
        <begin position="521"/>
        <end position="546"/>
    </location>
</feature>
<dbReference type="OrthoDB" id="10622939at2759"/>
<evidence type="ECO:0000256" key="1">
    <source>
        <dbReference type="SAM" id="MobiDB-lite"/>
    </source>
</evidence>
<evidence type="ECO:0000313" key="2">
    <source>
        <dbReference type="EMBL" id="OLP85385.1"/>
    </source>
</evidence>
<dbReference type="AlphaFoldDB" id="A0A1Q9CR55"/>
<sequence>MSGTACAALRQRQRSPAGRRRAGGLRRVSSAGRRWWQRAQAGSHARGADRLRRRRCVARQRQDRNVEVHVGELDVSCDPVALMPELARDERIMSQRGSARCETLRFWREGPVSDPDGVPDSCFALVQTDSCPVPQRGHKSIVERAHALGRCDDVRIVEEGEHSLAIPELALEVAKGFVLRQRVDSGSPCVRAGRSIELAGKGEEGLKLRCEYSEFLGRPRAKRILAVLRGAAWDSQFQRPLKRLAIVRVRHSRSEAHARTTLDRELDFAEQRGRVDCLAAALKSRQLAIGDAYAETRAQNGAAFLNAFARTDQITARLVGTNVGVALSPLRRAAAGPPCNLRANPPWAGGAVSRVSKFAGEGKPAVNLGANEVDNLYSYDGAYASGTHSFGGAKAEDADISMVIHINQWSSTDAATPLRAPPDERCPLPLSAFLDGLQLARRGSAAGPSRATNKHLRIRDNENEEEAAARCRIAWLARAELPPAVDKGGTHCEEKPRALHIAKLRDAQVIQALITAGGATPERAGLRSRQSEDGGGINGSPWTPNIARTEAAPRCASSLAEPVLVGQASAKHAAWNLTNDQSTDMAAVRFCKAMLRTRVATNNVRANLPFLCTDGAHRGIARTSVYLDVQHAEVISQRQMNEPMLPHKAGQ</sequence>
<feature type="compositionally biased region" description="Basic residues" evidence="1">
    <location>
        <begin position="11"/>
        <end position="24"/>
    </location>
</feature>
<dbReference type="Proteomes" id="UP000186817">
    <property type="component" value="Unassembled WGS sequence"/>
</dbReference>
<feature type="region of interest" description="Disordered" evidence="1">
    <location>
        <begin position="1"/>
        <end position="26"/>
    </location>
</feature>
<evidence type="ECO:0000313" key="3">
    <source>
        <dbReference type="Proteomes" id="UP000186817"/>
    </source>
</evidence>
<protein>
    <submittedName>
        <fullName evidence="2">Uncharacterized protein</fullName>
    </submittedName>
</protein>
<keyword evidence="3" id="KW-1185">Reference proteome</keyword>
<reference evidence="2 3" key="1">
    <citation type="submission" date="2016-02" db="EMBL/GenBank/DDBJ databases">
        <title>Genome analysis of coral dinoflagellate symbionts highlights evolutionary adaptations to a symbiotic lifestyle.</title>
        <authorList>
            <person name="Aranda M."/>
            <person name="Li Y."/>
            <person name="Liew Y.J."/>
            <person name="Baumgarten S."/>
            <person name="Simakov O."/>
            <person name="Wilson M."/>
            <person name="Piel J."/>
            <person name="Ashoor H."/>
            <person name="Bougouffa S."/>
            <person name="Bajic V.B."/>
            <person name="Ryu T."/>
            <person name="Ravasi T."/>
            <person name="Bayer T."/>
            <person name="Micklem G."/>
            <person name="Kim H."/>
            <person name="Bhak J."/>
            <person name="Lajeunesse T.C."/>
            <person name="Voolstra C.R."/>
        </authorList>
    </citation>
    <scope>NUCLEOTIDE SEQUENCE [LARGE SCALE GENOMIC DNA]</scope>
    <source>
        <strain evidence="2 3">CCMP2467</strain>
    </source>
</reference>
<organism evidence="2 3">
    <name type="scientific">Symbiodinium microadriaticum</name>
    <name type="common">Dinoflagellate</name>
    <name type="synonym">Zooxanthella microadriatica</name>
    <dbReference type="NCBI Taxonomy" id="2951"/>
    <lineage>
        <taxon>Eukaryota</taxon>
        <taxon>Sar</taxon>
        <taxon>Alveolata</taxon>
        <taxon>Dinophyceae</taxon>
        <taxon>Suessiales</taxon>
        <taxon>Symbiodiniaceae</taxon>
        <taxon>Symbiodinium</taxon>
    </lineage>
</organism>
<accession>A0A1Q9CR55</accession>
<gene>
    <name evidence="2" type="ORF">AK812_SmicGene33622</name>
</gene>
<name>A0A1Q9CR55_SYMMI</name>